<feature type="transmembrane region" description="Helical" evidence="7">
    <location>
        <begin position="6"/>
        <end position="27"/>
    </location>
</feature>
<evidence type="ECO:0000256" key="6">
    <source>
        <dbReference type="SAM" id="MobiDB-lite"/>
    </source>
</evidence>
<accession>A0AAN6GAE6</accession>
<feature type="transmembrane region" description="Helical" evidence="7">
    <location>
        <begin position="283"/>
        <end position="308"/>
    </location>
</feature>
<protein>
    <recommendedName>
        <fullName evidence="10">Amino acid permease/ SLC12A domain-containing protein</fullName>
    </recommendedName>
</protein>
<dbReference type="GO" id="GO:0022857">
    <property type="term" value="F:transmembrane transporter activity"/>
    <property type="evidence" value="ECO:0007669"/>
    <property type="project" value="InterPro"/>
</dbReference>
<dbReference type="Proteomes" id="UP001176521">
    <property type="component" value="Unassembled WGS sequence"/>
</dbReference>
<dbReference type="GO" id="GO:0016020">
    <property type="term" value="C:membrane"/>
    <property type="evidence" value="ECO:0007669"/>
    <property type="project" value="UniProtKB-SubCell"/>
</dbReference>
<feature type="region of interest" description="Disordered" evidence="6">
    <location>
        <begin position="367"/>
        <end position="399"/>
    </location>
</feature>
<evidence type="ECO:0008006" key="10">
    <source>
        <dbReference type="Google" id="ProtNLM"/>
    </source>
</evidence>
<evidence type="ECO:0000313" key="9">
    <source>
        <dbReference type="Proteomes" id="UP001176521"/>
    </source>
</evidence>
<feature type="transmembrane region" description="Helical" evidence="7">
    <location>
        <begin position="195"/>
        <end position="217"/>
    </location>
</feature>
<evidence type="ECO:0000256" key="4">
    <source>
        <dbReference type="ARBA" id="ARBA00022989"/>
    </source>
</evidence>
<feature type="transmembrane region" description="Helical" evidence="7">
    <location>
        <begin position="92"/>
        <end position="115"/>
    </location>
</feature>
<evidence type="ECO:0000256" key="5">
    <source>
        <dbReference type="ARBA" id="ARBA00023136"/>
    </source>
</evidence>
<dbReference type="EMBL" id="JAPDMQ010000560">
    <property type="protein sequence ID" value="KAK0522792.1"/>
    <property type="molecule type" value="Genomic_DNA"/>
</dbReference>
<evidence type="ECO:0000256" key="3">
    <source>
        <dbReference type="ARBA" id="ARBA00022692"/>
    </source>
</evidence>
<comment type="caution">
    <text evidence="8">The sequence shown here is derived from an EMBL/GenBank/DDBJ whole genome shotgun (WGS) entry which is preliminary data.</text>
</comment>
<gene>
    <name evidence="8" type="ORF">OC842_006363</name>
</gene>
<keyword evidence="2" id="KW-0813">Transport</keyword>
<name>A0AAN6GAE6_9BASI</name>
<evidence type="ECO:0000313" key="8">
    <source>
        <dbReference type="EMBL" id="KAK0522792.1"/>
    </source>
</evidence>
<dbReference type="PANTHER" id="PTHR45649">
    <property type="entry name" value="AMINO-ACID PERMEASE BAT1"/>
    <property type="match status" value="1"/>
</dbReference>
<feature type="transmembrane region" description="Helical" evidence="7">
    <location>
        <begin position="141"/>
        <end position="165"/>
    </location>
</feature>
<dbReference type="InterPro" id="IPR002293">
    <property type="entry name" value="AA/rel_permease1"/>
</dbReference>
<proteinExistence type="predicted"/>
<organism evidence="8 9">
    <name type="scientific">Tilletia horrida</name>
    <dbReference type="NCBI Taxonomy" id="155126"/>
    <lineage>
        <taxon>Eukaryota</taxon>
        <taxon>Fungi</taxon>
        <taxon>Dikarya</taxon>
        <taxon>Basidiomycota</taxon>
        <taxon>Ustilaginomycotina</taxon>
        <taxon>Exobasidiomycetes</taxon>
        <taxon>Tilletiales</taxon>
        <taxon>Tilletiaceae</taxon>
        <taxon>Tilletia</taxon>
    </lineage>
</organism>
<dbReference type="PANTHER" id="PTHR45649:SF14">
    <property type="entry name" value="GABA PERMEASE"/>
    <property type="match status" value="1"/>
</dbReference>
<sequence length="399" mass="42799">MLLDPLNRFSICWSLIGALIICVTCLARASEGPSRFQSGRFVFRQLINQTGWPDGVAWMLGLLQSTFGLTASDGVSHMSEEMPRPNVNVPRAMLLAVAIGASSSFIVLVIFLFVLNDFDQVIEAGSGPLLQIIFQATRNEAAAVSLLMFPLMSMAFAAIGILCAASRQTHTFAVDRGLPFSRFLSREASPKLGGVPWAALTLTTTLVIIFGCIYLGNSTALNAILSSSVVGLQISYAIPAALLLVRGRGLLDMELDEALATDAEVGAALAQERKRRSKRRRPFDLGVFGYAINAFALVFCVVTVAFFLLPPELPVTAENMNYTAVVVAIVIVVASLTWILDGRHQFEGPTGLQEILLRLNAGGGGHALAGKERRGVARTSQQTDVGEEAITAEAADKKE</sequence>
<evidence type="ECO:0000256" key="2">
    <source>
        <dbReference type="ARBA" id="ARBA00022448"/>
    </source>
</evidence>
<reference evidence="8" key="1">
    <citation type="journal article" date="2023" name="PhytoFront">
        <title>Draft Genome Resources of Seven Strains of Tilletia horrida, Causal Agent of Kernel Smut of Rice.</title>
        <authorList>
            <person name="Khanal S."/>
            <person name="Antony Babu S."/>
            <person name="Zhou X.G."/>
        </authorList>
    </citation>
    <scope>NUCLEOTIDE SEQUENCE</scope>
    <source>
        <strain evidence="8">TX3</strain>
    </source>
</reference>
<comment type="subcellular location">
    <subcellularLocation>
        <location evidence="1">Membrane</location>
        <topology evidence="1">Multi-pass membrane protein</topology>
    </subcellularLocation>
</comment>
<keyword evidence="3 7" id="KW-0812">Transmembrane</keyword>
<evidence type="ECO:0000256" key="7">
    <source>
        <dbReference type="SAM" id="Phobius"/>
    </source>
</evidence>
<keyword evidence="9" id="KW-1185">Reference proteome</keyword>
<dbReference type="AlphaFoldDB" id="A0AAN6GAE6"/>
<feature type="transmembrane region" description="Helical" evidence="7">
    <location>
        <begin position="320"/>
        <end position="340"/>
    </location>
</feature>
<dbReference type="Pfam" id="PF13520">
    <property type="entry name" value="AA_permease_2"/>
    <property type="match status" value="1"/>
</dbReference>
<feature type="transmembrane region" description="Helical" evidence="7">
    <location>
        <begin position="223"/>
        <end position="245"/>
    </location>
</feature>
<dbReference type="Gene3D" id="1.20.1740.10">
    <property type="entry name" value="Amino acid/polyamine transporter I"/>
    <property type="match status" value="1"/>
</dbReference>
<evidence type="ECO:0000256" key="1">
    <source>
        <dbReference type="ARBA" id="ARBA00004141"/>
    </source>
</evidence>
<keyword evidence="4 7" id="KW-1133">Transmembrane helix</keyword>
<keyword evidence="5 7" id="KW-0472">Membrane</keyword>